<gene>
    <name evidence="2" type="ORF">B0H16DRAFT_1728147</name>
</gene>
<feature type="compositionally biased region" description="Pro residues" evidence="1">
    <location>
        <begin position="90"/>
        <end position="108"/>
    </location>
</feature>
<comment type="caution">
    <text evidence="2">The sequence shown here is derived from an EMBL/GenBank/DDBJ whole genome shotgun (WGS) entry which is preliminary data.</text>
</comment>
<sequence>MGVWSAGMGAGTADVTTPPASRFFDAGQRIKITPATAAAAVAPAPALAPAFAPPQPSSSTSLTDILLATLLAQNGGGGLATLFPQLNPATPAPPPPLNPQPRTAPPSPVKHHSVTLEDFCTVYSIQDADHALLNAVGFLPGDQTESTLNNDLRGAGFTIFGWKRVHNANVRFKADLAAGRFD</sequence>
<keyword evidence="3" id="KW-1185">Reference proteome</keyword>
<organism evidence="2 3">
    <name type="scientific">Mycena metata</name>
    <dbReference type="NCBI Taxonomy" id="1033252"/>
    <lineage>
        <taxon>Eukaryota</taxon>
        <taxon>Fungi</taxon>
        <taxon>Dikarya</taxon>
        <taxon>Basidiomycota</taxon>
        <taxon>Agaricomycotina</taxon>
        <taxon>Agaricomycetes</taxon>
        <taxon>Agaricomycetidae</taxon>
        <taxon>Agaricales</taxon>
        <taxon>Marasmiineae</taxon>
        <taxon>Mycenaceae</taxon>
        <taxon>Mycena</taxon>
    </lineage>
</organism>
<dbReference type="Proteomes" id="UP001215598">
    <property type="component" value="Unassembled WGS sequence"/>
</dbReference>
<proteinExistence type="predicted"/>
<accession>A0AAD7N299</accession>
<name>A0AAD7N299_9AGAR</name>
<reference evidence="2" key="1">
    <citation type="submission" date="2023-03" db="EMBL/GenBank/DDBJ databases">
        <title>Massive genome expansion in bonnet fungi (Mycena s.s.) driven by repeated elements and novel gene families across ecological guilds.</title>
        <authorList>
            <consortium name="Lawrence Berkeley National Laboratory"/>
            <person name="Harder C.B."/>
            <person name="Miyauchi S."/>
            <person name="Viragh M."/>
            <person name="Kuo A."/>
            <person name="Thoen E."/>
            <person name="Andreopoulos B."/>
            <person name="Lu D."/>
            <person name="Skrede I."/>
            <person name="Drula E."/>
            <person name="Henrissat B."/>
            <person name="Morin E."/>
            <person name="Kohler A."/>
            <person name="Barry K."/>
            <person name="LaButti K."/>
            <person name="Morin E."/>
            <person name="Salamov A."/>
            <person name="Lipzen A."/>
            <person name="Mereny Z."/>
            <person name="Hegedus B."/>
            <person name="Baldrian P."/>
            <person name="Stursova M."/>
            <person name="Weitz H."/>
            <person name="Taylor A."/>
            <person name="Grigoriev I.V."/>
            <person name="Nagy L.G."/>
            <person name="Martin F."/>
            <person name="Kauserud H."/>
        </authorList>
    </citation>
    <scope>NUCLEOTIDE SEQUENCE</scope>
    <source>
        <strain evidence="2">CBHHK182m</strain>
    </source>
</reference>
<evidence type="ECO:0000313" key="2">
    <source>
        <dbReference type="EMBL" id="KAJ7742614.1"/>
    </source>
</evidence>
<protein>
    <submittedName>
        <fullName evidence="2">Uncharacterized protein</fullName>
    </submittedName>
</protein>
<feature type="region of interest" description="Disordered" evidence="1">
    <location>
        <begin position="84"/>
        <end position="110"/>
    </location>
</feature>
<evidence type="ECO:0000256" key="1">
    <source>
        <dbReference type="SAM" id="MobiDB-lite"/>
    </source>
</evidence>
<evidence type="ECO:0000313" key="3">
    <source>
        <dbReference type="Proteomes" id="UP001215598"/>
    </source>
</evidence>
<dbReference type="AlphaFoldDB" id="A0AAD7N299"/>
<dbReference type="EMBL" id="JARKIB010000094">
    <property type="protein sequence ID" value="KAJ7742614.1"/>
    <property type="molecule type" value="Genomic_DNA"/>
</dbReference>